<proteinExistence type="predicted"/>
<comment type="cofactor">
    <cofactor evidence="1">
        <name>Zn(2+)</name>
        <dbReference type="ChEBI" id="CHEBI:29105"/>
    </cofactor>
</comment>
<keyword evidence="6" id="KW-0378">Hydrolase</keyword>
<evidence type="ECO:0000256" key="4">
    <source>
        <dbReference type="ARBA" id="ARBA00022670"/>
    </source>
</evidence>
<evidence type="ECO:0000256" key="7">
    <source>
        <dbReference type="ARBA" id="ARBA00022833"/>
    </source>
</evidence>
<dbReference type="KEGG" id="pbi:103048004"/>
<dbReference type="OrthoDB" id="9627535at2759"/>
<keyword evidence="10" id="KW-1185">Reference proteome</keyword>
<dbReference type="PANTHER" id="PTHR12756">
    <property type="entry name" value="CYTOSOLIC CARBOXYPEPTIDASE"/>
    <property type="match status" value="1"/>
</dbReference>
<comment type="subcellular location">
    <subcellularLocation>
        <location evidence="2">Cytoplasm</location>
        <location evidence="2">Cytoskeleton</location>
    </subcellularLocation>
</comment>
<dbReference type="GO" id="GO:0046872">
    <property type="term" value="F:metal ion binding"/>
    <property type="evidence" value="ECO:0007669"/>
    <property type="project" value="UniProtKB-KW"/>
</dbReference>
<keyword evidence="8" id="KW-0482">Metalloprotease</keyword>
<keyword evidence="9" id="KW-0206">Cytoskeleton</keyword>
<evidence type="ECO:0000256" key="5">
    <source>
        <dbReference type="ARBA" id="ARBA00022723"/>
    </source>
</evidence>
<dbReference type="AlphaFoldDB" id="A0A9F5MUX1"/>
<sequence length="225" mass="25942">MCSADPEPESQQFKEPYEKFIYQHLQYYGYFRDEENFPHKLSFPLESWESSCHVLTSGNFYKRDREEHDSDKNLLCSLVMETTLLKSKQHMLDQLESPGTLHLREPRNLFSLPRNRNSKLTPLWPTECEVIEDRIYHIEWVPPEPEPFYQPTGNEFAPEVVGENSGTVVYFIEPATTGTCFTGSRVGGAREPVTSAAVSLKDPEDTVLLFESRFESGNLQKAIRV</sequence>
<evidence type="ECO:0000256" key="1">
    <source>
        <dbReference type="ARBA" id="ARBA00001947"/>
    </source>
</evidence>
<keyword evidence="3" id="KW-0963">Cytoplasm</keyword>
<evidence type="ECO:0000256" key="9">
    <source>
        <dbReference type="ARBA" id="ARBA00023212"/>
    </source>
</evidence>
<dbReference type="CTD" id="79841"/>
<organism evidence="10 11">
    <name type="scientific">Python bivittatus</name>
    <name type="common">Burmese python</name>
    <name type="synonym">Python molurus bivittatus</name>
    <dbReference type="NCBI Taxonomy" id="176946"/>
    <lineage>
        <taxon>Eukaryota</taxon>
        <taxon>Metazoa</taxon>
        <taxon>Chordata</taxon>
        <taxon>Craniata</taxon>
        <taxon>Vertebrata</taxon>
        <taxon>Euteleostomi</taxon>
        <taxon>Lepidosauria</taxon>
        <taxon>Squamata</taxon>
        <taxon>Bifurcata</taxon>
        <taxon>Unidentata</taxon>
        <taxon>Episquamata</taxon>
        <taxon>Toxicofera</taxon>
        <taxon>Serpentes</taxon>
        <taxon>Henophidia</taxon>
        <taxon>Pythonidae</taxon>
        <taxon>Python</taxon>
    </lineage>
</organism>
<name>A0A9F5MUX1_PYTBI</name>
<dbReference type="GO" id="GO:0006508">
    <property type="term" value="P:proteolysis"/>
    <property type="evidence" value="ECO:0007669"/>
    <property type="project" value="UniProtKB-KW"/>
</dbReference>
<gene>
    <name evidence="11" type="primary">AGBL2</name>
</gene>
<evidence type="ECO:0000256" key="3">
    <source>
        <dbReference type="ARBA" id="ARBA00022490"/>
    </source>
</evidence>
<evidence type="ECO:0000256" key="6">
    <source>
        <dbReference type="ARBA" id="ARBA00022801"/>
    </source>
</evidence>
<protein>
    <submittedName>
        <fullName evidence="11">Cytosolic carboxypeptidase 2</fullName>
    </submittedName>
</protein>
<dbReference type="Proteomes" id="UP000695026">
    <property type="component" value="Unplaced"/>
</dbReference>
<evidence type="ECO:0000313" key="11">
    <source>
        <dbReference type="RefSeq" id="XP_025025191.1"/>
    </source>
</evidence>
<dbReference type="RefSeq" id="XP_025025191.1">
    <property type="nucleotide sequence ID" value="XM_025169423.1"/>
</dbReference>
<dbReference type="GO" id="GO:0004180">
    <property type="term" value="F:carboxypeptidase activity"/>
    <property type="evidence" value="ECO:0007669"/>
    <property type="project" value="UniProtKB-KW"/>
</dbReference>
<dbReference type="InterPro" id="IPR050821">
    <property type="entry name" value="Cytosolic_carboxypeptidase"/>
</dbReference>
<keyword evidence="11" id="KW-0121">Carboxypeptidase</keyword>
<dbReference type="GeneID" id="103048004"/>
<dbReference type="GO" id="GO:0008237">
    <property type="term" value="F:metallopeptidase activity"/>
    <property type="evidence" value="ECO:0007669"/>
    <property type="project" value="UniProtKB-KW"/>
</dbReference>
<evidence type="ECO:0000256" key="8">
    <source>
        <dbReference type="ARBA" id="ARBA00023049"/>
    </source>
</evidence>
<keyword evidence="7" id="KW-0862">Zinc</keyword>
<dbReference type="GO" id="GO:0005856">
    <property type="term" value="C:cytoskeleton"/>
    <property type="evidence" value="ECO:0007669"/>
    <property type="project" value="UniProtKB-SubCell"/>
</dbReference>
<accession>A0A9F5MUX1</accession>
<reference evidence="11" key="1">
    <citation type="submission" date="2025-08" db="UniProtKB">
        <authorList>
            <consortium name="RefSeq"/>
        </authorList>
    </citation>
    <scope>IDENTIFICATION</scope>
    <source>
        <tissue evidence="11">Liver</tissue>
    </source>
</reference>
<keyword evidence="5" id="KW-0479">Metal-binding</keyword>
<keyword evidence="4" id="KW-0645">Protease</keyword>
<dbReference type="PANTHER" id="PTHR12756:SF41">
    <property type="entry name" value="CYTOSOLIC CARBOXYPEPTIDASE 2"/>
    <property type="match status" value="1"/>
</dbReference>
<evidence type="ECO:0000313" key="10">
    <source>
        <dbReference type="Proteomes" id="UP000695026"/>
    </source>
</evidence>
<evidence type="ECO:0000256" key="2">
    <source>
        <dbReference type="ARBA" id="ARBA00004245"/>
    </source>
</evidence>